<dbReference type="Proteomes" id="UP000297477">
    <property type="component" value="Unassembled WGS sequence"/>
</dbReference>
<feature type="binding site" evidence="8">
    <location>
        <position position="64"/>
    </location>
    <ligand>
        <name>Zn(2+)</name>
        <dbReference type="ChEBI" id="CHEBI:29105"/>
    </ligand>
</feature>
<dbReference type="GO" id="GO:0004089">
    <property type="term" value="F:carbonate dehydratase activity"/>
    <property type="evidence" value="ECO:0007669"/>
    <property type="project" value="UniProtKB-EC"/>
</dbReference>
<reference evidence="10 12" key="2">
    <citation type="submission" date="2019-03" db="EMBL/GenBank/DDBJ databases">
        <title>Reclassification of Micrococcus aloeverae and Micrococcus yunnanensis as later heterotypic synonyms of Micrococcus luteus.</title>
        <authorList>
            <person name="Huang C.-H."/>
        </authorList>
    </citation>
    <scope>NUCLEOTIDE SEQUENCE [LARGE SCALE GENOMIC DNA]</scope>
    <source>
        <strain evidence="10 12">BCRC 12151</strain>
    </source>
</reference>
<evidence type="ECO:0000313" key="12">
    <source>
        <dbReference type="Proteomes" id="UP000297477"/>
    </source>
</evidence>
<dbReference type="PANTHER" id="PTHR11002">
    <property type="entry name" value="CARBONIC ANHYDRASE"/>
    <property type="match status" value="1"/>
</dbReference>
<name>A0A1R4JSL7_9MICC</name>
<dbReference type="InterPro" id="IPR001765">
    <property type="entry name" value="Carbonic_anhydrase"/>
</dbReference>
<evidence type="ECO:0000256" key="5">
    <source>
        <dbReference type="ARBA" id="ARBA00023239"/>
    </source>
</evidence>
<evidence type="ECO:0000256" key="8">
    <source>
        <dbReference type="PIRSR" id="PIRSR601765-1"/>
    </source>
</evidence>
<comment type="catalytic activity">
    <reaction evidence="7">
        <text>hydrogencarbonate + H(+) = CO2 + H2O</text>
        <dbReference type="Rhea" id="RHEA:10748"/>
        <dbReference type="ChEBI" id="CHEBI:15377"/>
        <dbReference type="ChEBI" id="CHEBI:15378"/>
        <dbReference type="ChEBI" id="CHEBI:16526"/>
        <dbReference type="ChEBI" id="CHEBI:17544"/>
        <dbReference type="EC" id="4.2.1.1"/>
    </reaction>
</comment>
<keyword evidence="12" id="KW-1185">Reference proteome</keyword>
<keyword evidence="3 8" id="KW-0479">Metal-binding</keyword>
<comment type="similarity">
    <text evidence="1">Belongs to the beta-class carbonic anhydrase family.</text>
</comment>
<evidence type="ECO:0000313" key="9">
    <source>
        <dbReference type="EMBL" id="SJN35070.1"/>
    </source>
</evidence>
<evidence type="ECO:0000256" key="7">
    <source>
        <dbReference type="ARBA" id="ARBA00048348"/>
    </source>
</evidence>
<dbReference type="GO" id="GO:0008270">
    <property type="term" value="F:zinc ion binding"/>
    <property type="evidence" value="ECO:0007669"/>
    <property type="project" value="InterPro"/>
</dbReference>
<proteinExistence type="inferred from homology"/>
<dbReference type="PANTHER" id="PTHR11002:SF79">
    <property type="entry name" value="CARBONIC ANHYDRASE 2"/>
    <property type="match status" value="1"/>
</dbReference>
<dbReference type="CDD" id="cd03378">
    <property type="entry name" value="beta_CA_cladeC"/>
    <property type="match status" value="1"/>
</dbReference>
<keyword evidence="4 8" id="KW-0862">Zinc</keyword>
<dbReference type="Gene3D" id="3.40.1050.10">
    <property type="entry name" value="Carbonic anhydrase"/>
    <property type="match status" value="1"/>
</dbReference>
<evidence type="ECO:0000256" key="6">
    <source>
        <dbReference type="ARBA" id="ARBA00024993"/>
    </source>
</evidence>
<evidence type="ECO:0000256" key="2">
    <source>
        <dbReference type="ARBA" id="ARBA00012925"/>
    </source>
</evidence>
<dbReference type="EC" id="4.2.1.1" evidence="2"/>
<dbReference type="EMBL" id="FUKP01000067">
    <property type="protein sequence ID" value="SJN35070.1"/>
    <property type="molecule type" value="Genomic_DNA"/>
</dbReference>
<dbReference type="EMBL" id="SPKT01000002">
    <property type="protein sequence ID" value="TFI01164.1"/>
    <property type="molecule type" value="Genomic_DNA"/>
</dbReference>
<dbReference type="Pfam" id="PF00484">
    <property type="entry name" value="Pro_CA"/>
    <property type="match status" value="1"/>
</dbReference>
<dbReference type="InterPro" id="IPR015892">
    <property type="entry name" value="Carbonic_anhydrase_CS"/>
</dbReference>
<evidence type="ECO:0000256" key="3">
    <source>
        <dbReference type="ARBA" id="ARBA00022723"/>
    </source>
</evidence>
<feature type="binding site" evidence="8">
    <location>
        <position position="115"/>
    </location>
    <ligand>
        <name>Zn(2+)</name>
        <dbReference type="ChEBI" id="CHEBI:29105"/>
    </ligand>
</feature>
<dbReference type="PROSITE" id="PS00704">
    <property type="entry name" value="PROK_CO2_ANHYDRASE_1"/>
    <property type="match status" value="1"/>
</dbReference>
<evidence type="ECO:0000313" key="11">
    <source>
        <dbReference type="Proteomes" id="UP000196230"/>
    </source>
</evidence>
<dbReference type="SUPFAM" id="SSF53056">
    <property type="entry name" value="beta-carbonic anhydrase, cab"/>
    <property type="match status" value="1"/>
</dbReference>
<dbReference type="InterPro" id="IPR036874">
    <property type="entry name" value="Carbonic_anhydrase_sf"/>
</dbReference>
<comment type="function">
    <text evidence="6">Catalyzes the reversible hydration of carbon dioxide to form bicarbonate.</text>
</comment>
<dbReference type="AlphaFoldDB" id="A0A1R4JSL7"/>
<dbReference type="OrthoDB" id="9797527at2"/>
<gene>
    <name evidence="10" type="ORF">E4A49_01525</name>
    <name evidence="9" type="ORF">FM125_10415</name>
</gene>
<dbReference type="RefSeq" id="WP_067188121.1">
    <property type="nucleotide sequence ID" value="NZ_CP126965.1"/>
</dbReference>
<dbReference type="Proteomes" id="UP000196230">
    <property type="component" value="Unassembled WGS sequence"/>
</dbReference>
<sequence length="215" mass="22823">MASTPTPQSPSEPRLTPGEVYRMLEAGNDRFVAGTPGHPNQGAEYRSSLTSGQHPKAVIFGCADSRLAAEIIFDVGLGDVFVIRTAGQVIDDAVLGSLEYSVDVLDIPLVVVLGHDSCGAVTAAVESYETGRMPPGFIRSLVERITPSVLAAQRKGITDVDGTVAEHVDQTCDRLVESSRHLYRAVRDGRTAVIGLTYSLADGETTLGRVLGDID</sequence>
<dbReference type="GO" id="GO:0015976">
    <property type="term" value="P:carbon utilization"/>
    <property type="evidence" value="ECO:0007669"/>
    <property type="project" value="InterPro"/>
</dbReference>
<feature type="binding site" evidence="8">
    <location>
        <position position="118"/>
    </location>
    <ligand>
        <name>Zn(2+)</name>
        <dbReference type="ChEBI" id="CHEBI:29105"/>
    </ligand>
</feature>
<dbReference type="FunFam" id="3.40.1050.10:FF:000006">
    <property type="entry name" value="Carbonic anhydrase"/>
    <property type="match status" value="1"/>
</dbReference>
<dbReference type="SMART" id="SM00947">
    <property type="entry name" value="Pro_CA"/>
    <property type="match status" value="1"/>
</dbReference>
<organism evidence="9 11">
    <name type="scientific">Micrococcus lylae</name>
    <dbReference type="NCBI Taxonomy" id="1273"/>
    <lineage>
        <taxon>Bacteria</taxon>
        <taxon>Bacillati</taxon>
        <taxon>Actinomycetota</taxon>
        <taxon>Actinomycetes</taxon>
        <taxon>Micrococcales</taxon>
        <taxon>Micrococcaceae</taxon>
        <taxon>Micrococcus</taxon>
    </lineage>
</organism>
<protein>
    <recommendedName>
        <fullName evidence="2">carbonic anhydrase</fullName>
        <ecNumber evidence="2">4.2.1.1</ecNumber>
    </recommendedName>
</protein>
<keyword evidence="5 9" id="KW-0456">Lyase</keyword>
<reference evidence="9 11" key="1">
    <citation type="submission" date="2017-02" db="EMBL/GenBank/DDBJ databases">
        <authorList>
            <person name="Peterson S.W."/>
        </authorList>
    </citation>
    <scope>NUCLEOTIDE SEQUENCE [LARGE SCALE GENOMIC DNA]</scope>
    <source>
        <strain evidence="9 11">2B3F</strain>
    </source>
</reference>
<evidence type="ECO:0000313" key="10">
    <source>
        <dbReference type="EMBL" id="TFI01164.1"/>
    </source>
</evidence>
<comment type="cofactor">
    <cofactor evidence="8">
        <name>Zn(2+)</name>
        <dbReference type="ChEBI" id="CHEBI:29105"/>
    </cofactor>
    <text evidence="8">Binds 1 zinc ion per subunit.</text>
</comment>
<evidence type="ECO:0000256" key="4">
    <source>
        <dbReference type="ARBA" id="ARBA00022833"/>
    </source>
</evidence>
<accession>A0A1R4JSL7</accession>
<feature type="binding site" evidence="8">
    <location>
        <position position="62"/>
    </location>
    <ligand>
        <name>Zn(2+)</name>
        <dbReference type="ChEBI" id="CHEBI:29105"/>
    </ligand>
</feature>
<evidence type="ECO:0000256" key="1">
    <source>
        <dbReference type="ARBA" id="ARBA00006217"/>
    </source>
</evidence>